<reference evidence="6 7" key="1">
    <citation type="submission" date="2021-01" db="EMBL/GenBank/DDBJ databases">
        <title>Sequencing the genomes of 1000 actinobacteria strains.</title>
        <authorList>
            <person name="Klenk H.-P."/>
        </authorList>
    </citation>
    <scope>NUCLEOTIDE SEQUENCE [LARGE SCALE GENOMIC DNA]</scope>
    <source>
        <strain evidence="6 7">DSM 18239</strain>
    </source>
</reference>
<keyword evidence="4" id="KW-0949">S-adenosyl-L-methionine</keyword>
<evidence type="ECO:0000256" key="5">
    <source>
        <dbReference type="ARBA" id="ARBA00047942"/>
    </source>
</evidence>
<dbReference type="EMBL" id="JAFBBZ010000001">
    <property type="protein sequence ID" value="MBM7508907.1"/>
    <property type="molecule type" value="Genomic_DNA"/>
</dbReference>
<dbReference type="InterPro" id="IPR029063">
    <property type="entry name" value="SAM-dependent_MTases_sf"/>
</dbReference>
<organism evidence="6 7">
    <name type="scientific">Nocardioides salarius</name>
    <dbReference type="NCBI Taxonomy" id="374513"/>
    <lineage>
        <taxon>Bacteria</taxon>
        <taxon>Bacillati</taxon>
        <taxon>Actinomycetota</taxon>
        <taxon>Actinomycetes</taxon>
        <taxon>Propionibacteriales</taxon>
        <taxon>Nocardioidaceae</taxon>
        <taxon>Nocardioides</taxon>
    </lineage>
</organism>
<keyword evidence="2 6" id="KW-0489">Methyltransferase</keyword>
<evidence type="ECO:0000256" key="2">
    <source>
        <dbReference type="ARBA" id="ARBA00022603"/>
    </source>
</evidence>
<accession>A0ABS2MCQ6</accession>
<dbReference type="PROSITE" id="PS00092">
    <property type="entry name" value="N6_MTASE"/>
    <property type="match status" value="1"/>
</dbReference>
<evidence type="ECO:0000256" key="1">
    <source>
        <dbReference type="ARBA" id="ARBA00011900"/>
    </source>
</evidence>
<evidence type="ECO:0000313" key="6">
    <source>
        <dbReference type="EMBL" id="MBM7508907.1"/>
    </source>
</evidence>
<sequence length="361" mass="40328">MPPRLPTAPLTTPAASDAAARAAIFPRVRWMGSKHKLLPHLAQAFADVAPAAGPGSALDAFSGSGVVSYLLKHQGWSVHSNDYLGFPGVVASAGVVNHDTVLSDDDVERILGPAADERDFVRRTFTGVYFTPDDLAFLDSAWSHIDTMSGGGRAVAIAALCLAAARKQPRGVFTLTGDLSRYDDGRRDLRLSLREHFVERVADYNAAVFAGPRECTVSSLEIGELPQRRHDLVYLDPPYAPPADDNDYTKRFHFLEGLSRYWVGDTIMWDTKSRKLPKRVTKYSSRRTIEEAFREVFKQFHDSPLVLSYSSNALPDLETLVRLLREVKDEVEVRRVPHTYHYGTHRSAVRRSVDEYLFLAR</sequence>
<keyword evidence="7" id="KW-1185">Reference proteome</keyword>
<dbReference type="GO" id="GO:0009007">
    <property type="term" value="F:site-specific DNA-methyltransferase (adenine-specific) activity"/>
    <property type="evidence" value="ECO:0007669"/>
    <property type="project" value="UniProtKB-EC"/>
</dbReference>
<keyword evidence="3 6" id="KW-0808">Transferase</keyword>
<evidence type="ECO:0000256" key="3">
    <source>
        <dbReference type="ARBA" id="ARBA00022679"/>
    </source>
</evidence>
<dbReference type="PRINTS" id="PR00505">
    <property type="entry name" value="D12N6MTFRASE"/>
</dbReference>
<protein>
    <recommendedName>
        <fullName evidence="1">site-specific DNA-methyltransferase (adenine-specific)</fullName>
        <ecNumber evidence="1">2.1.1.72</ecNumber>
    </recommendedName>
</protein>
<dbReference type="GO" id="GO:0032259">
    <property type="term" value="P:methylation"/>
    <property type="evidence" value="ECO:0007669"/>
    <property type="project" value="UniProtKB-KW"/>
</dbReference>
<proteinExistence type="predicted"/>
<dbReference type="EC" id="2.1.1.72" evidence="1"/>
<name>A0ABS2MCQ6_9ACTN</name>
<dbReference type="SUPFAM" id="SSF53335">
    <property type="entry name" value="S-adenosyl-L-methionine-dependent methyltransferases"/>
    <property type="match status" value="1"/>
</dbReference>
<comment type="caution">
    <text evidence="6">The sequence shown here is derived from an EMBL/GenBank/DDBJ whole genome shotgun (WGS) entry which is preliminary data.</text>
</comment>
<gene>
    <name evidence="6" type="ORF">JOE61_002721</name>
</gene>
<dbReference type="RefSeq" id="WP_204797242.1">
    <property type="nucleotide sequence ID" value="NZ_JACDTV010000005.1"/>
</dbReference>
<evidence type="ECO:0000256" key="4">
    <source>
        <dbReference type="ARBA" id="ARBA00022691"/>
    </source>
</evidence>
<dbReference type="InterPro" id="IPR002052">
    <property type="entry name" value="DNA_methylase_N6_adenine_CS"/>
</dbReference>
<dbReference type="Proteomes" id="UP000732378">
    <property type="component" value="Unassembled WGS sequence"/>
</dbReference>
<dbReference type="Pfam" id="PF02086">
    <property type="entry name" value="MethyltransfD12"/>
    <property type="match status" value="1"/>
</dbReference>
<evidence type="ECO:0000313" key="7">
    <source>
        <dbReference type="Proteomes" id="UP000732378"/>
    </source>
</evidence>
<comment type="catalytic activity">
    <reaction evidence="5">
        <text>a 2'-deoxyadenosine in DNA + S-adenosyl-L-methionine = an N(6)-methyl-2'-deoxyadenosine in DNA + S-adenosyl-L-homocysteine + H(+)</text>
        <dbReference type="Rhea" id="RHEA:15197"/>
        <dbReference type="Rhea" id="RHEA-COMP:12418"/>
        <dbReference type="Rhea" id="RHEA-COMP:12419"/>
        <dbReference type="ChEBI" id="CHEBI:15378"/>
        <dbReference type="ChEBI" id="CHEBI:57856"/>
        <dbReference type="ChEBI" id="CHEBI:59789"/>
        <dbReference type="ChEBI" id="CHEBI:90615"/>
        <dbReference type="ChEBI" id="CHEBI:90616"/>
        <dbReference type="EC" id="2.1.1.72"/>
    </reaction>
</comment>
<dbReference type="InterPro" id="IPR012327">
    <property type="entry name" value="MeTrfase_D12"/>
</dbReference>